<evidence type="ECO:0000256" key="3">
    <source>
        <dbReference type="SAM" id="Phobius"/>
    </source>
</evidence>
<dbReference type="PIRSF" id="PIRSF005690">
    <property type="entry name" value="GerBA"/>
    <property type="match status" value="1"/>
</dbReference>
<evidence type="ECO:0000256" key="2">
    <source>
        <dbReference type="ARBA" id="ARBA00023136"/>
    </source>
</evidence>
<keyword evidence="2 3" id="KW-0472">Membrane</keyword>
<protein>
    <recommendedName>
        <fullName evidence="6">Spore germination protein</fullName>
    </recommendedName>
</protein>
<accession>A0ABS4HZV9</accession>
<evidence type="ECO:0008006" key="6">
    <source>
        <dbReference type="Google" id="ProtNLM"/>
    </source>
</evidence>
<dbReference type="PANTHER" id="PTHR22550">
    <property type="entry name" value="SPORE GERMINATION PROTEIN"/>
    <property type="match status" value="1"/>
</dbReference>
<feature type="transmembrane region" description="Helical" evidence="3">
    <location>
        <begin position="264"/>
        <end position="283"/>
    </location>
</feature>
<keyword evidence="3" id="KW-0812">Transmembrane</keyword>
<keyword evidence="3" id="KW-1133">Transmembrane helix</keyword>
<proteinExistence type="inferred from homology"/>
<dbReference type="Proteomes" id="UP001519344">
    <property type="component" value="Unassembled WGS sequence"/>
</dbReference>
<comment type="caution">
    <text evidence="4">The sequence shown here is derived from an EMBL/GenBank/DDBJ whole genome shotgun (WGS) entry which is preliminary data.</text>
</comment>
<dbReference type="Pfam" id="PF03323">
    <property type="entry name" value="GerA"/>
    <property type="match status" value="1"/>
</dbReference>
<evidence type="ECO:0000313" key="4">
    <source>
        <dbReference type="EMBL" id="MBP1964197.1"/>
    </source>
</evidence>
<dbReference type="PANTHER" id="PTHR22550:SF5">
    <property type="entry name" value="LEUCINE ZIPPER PROTEIN 4"/>
    <property type="match status" value="1"/>
</dbReference>
<keyword evidence="5" id="KW-1185">Reference proteome</keyword>
<reference evidence="4 5" key="1">
    <citation type="submission" date="2021-03" db="EMBL/GenBank/DDBJ databases">
        <title>Genomic Encyclopedia of Type Strains, Phase IV (KMG-IV): sequencing the most valuable type-strain genomes for metagenomic binning, comparative biology and taxonomic classification.</title>
        <authorList>
            <person name="Goeker M."/>
        </authorList>
    </citation>
    <scope>NUCLEOTIDE SEQUENCE [LARGE SCALE GENOMIC DNA]</scope>
    <source>
        <strain evidence="4 5">DSM 24950</strain>
    </source>
</reference>
<feature type="transmembrane region" description="Helical" evidence="3">
    <location>
        <begin position="356"/>
        <end position="377"/>
    </location>
</feature>
<dbReference type="InterPro" id="IPR004995">
    <property type="entry name" value="Spore_Ger"/>
</dbReference>
<organism evidence="4 5">
    <name type="scientific">Paenibacillus aceris</name>
    <dbReference type="NCBI Taxonomy" id="869555"/>
    <lineage>
        <taxon>Bacteria</taxon>
        <taxon>Bacillati</taxon>
        <taxon>Bacillota</taxon>
        <taxon>Bacilli</taxon>
        <taxon>Bacillales</taxon>
        <taxon>Paenibacillaceae</taxon>
        <taxon>Paenibacillus</taxon>
    </lineage>
</organism>
<gene>
    <name evidence="4" type="ORF">J2Z65_003420</name>
</gene>
<name>A0ABS4HZV9_9BACL</name>
<dbReference type="RefSeq" id="WP_209855939.1">
    <property type="nucleotide sequence ID" value="NZ_JAGGKV010000008.1"/>
</dbReference>
<feature type="transmembrane region" description="Helical" evidence="3">
    <location>
        <begin position="389"/>
        <end position="412"/>
    </location>
</feature>
<dbReference type="InterPro" id="IPR050768">
    <property type="entry name" value="UPF0353/GerABKA_families"/>
</dbReference>
<evidence type="ECO:0000256" key="1">
    <source>
        <dbReference type="ARBA" id="ARBA00005278"/>
    </source>
</evidence>
<evidence type="ECO:0000313" key="5">
    <source>
        <dbReference type="Proteomes" id="UP001519344"/>
    </source>
</evidence>
<dbReference type="EMBL" id="JAGGKV010000008">
    <property type="protein sequence ID" value="MBP1964197.1"/>
    <property type="molecule type" value="Genomic_DNA"/>
</dbReference>
<comment type="similarity">
    <text evidence="1">Belongs to the GerABKA family.</text>
</comment>
<sequence>MNIKHAKEEDYRALFADCYDVKIEKRGGIKVIHCEGMADTKQLNENILPRIPEMIQNNELKQLDENVNLSQIEQFVFSGNVIILIFHENGIRVYEADISNPPKRNPEESTTEISIRGPRDGFTEEVITNVALIRKRLKTNSLQYEHFIVGKRGNVRLALLYIKDIINPEFVVEARRRISQIDVDTVIGCAQLEEYLSDSSDSIFPLVDSIGRPDFAAESLLRGRFVVISDGSPMVIIGPSDIMEQLKSPEDVHSSYYYTIFQRILRLLGLVTAMFLPGFYISLTCFNIDQIPFPLLATIAAARTGIPYSAPIENLLILGLFELFREAGIRLPKPVGQTVTVVGGLIIGDAAIRSGLASPSLLMVTAVTAVASFTLVNQSLTGSVSIIRIYMLVMASFLGIYGFFIGLISLAGYTSTLTSFGVSYWSPIAELNFRSSVLAVFNRPFKSKNKRPDALHPTDSTSQGESQ</sequence>